<sequence>MFASGQPQPKAGVVAGLRKEISTLRGQLQAQLGIGGPTVGPTRSPAPSRTSVPAYNASPVAASAAAAASSATEKRMRDALMLAEARLAASRHGPGFGQLSAAQAQELLALQEENTALRAQLDAVLARQAQLQQLWEQHIVSKGGSAAPAVPAANGAAASRTMASMVTFSRQRKGARSEASSGSVADGAACSTATSYVTAPSVLTPVAESPDGQDENAAPASVAKPAARWRRKPAAERAEAERRQHMAEMRAYFQEVDAYELAVETPPAARAEAAAAPSASSPPRAVGQPGIAQALAAAAPTPGTALCQRPMSLGLSRRRSSMAPWAAHTVLASATKAQPSPLKLAVPRDAAEGWQQEGDGHGGASRRSTLQPGAVHRLSVAADNANLTSSAGWAPNRHSLATRGRRSSVAPSRLSSTGGALSRLSLGLSDALQWLGIKGKIPTAAAAERLQPAAAANGSAAVAPARPALSPIASPGGEEQESTAAEESPLPAGAAAAADSVAQAADACEQATAAAAPAAAEEEGEQASEEAVEQQLAALVLQDATAVEVAATTAQVTAADELAEAAALPATPREKAEAADVEEDLTQLQQLLVLCGQETDTELLPGMDELLGRHVDLAKVRKIGEGTFGEAFKAGGVVLKLVPMEGDTLVNGEPQKRADEILAEVSVTLTLSRLNGSDAAPGEQPANVTSGFVETFGVGVCRGVYAESLRREWHRWDEEHGSENEEVDIFGADQLYVVFVVADGGADLEHFELRSFSEVRSILLQTVLAVAVGEESCEFEHRDLHWGNLLIRRSEEAAQGAAVRARLRGVELEAPTEGVTVTLIDFTLSRLVTVTGEVAFCDLAADPELFKGPKNSVQAETYRRMKKVTKNNWRAHVPATNVFWMQYLVDICMTEKKGWTCRKEEVNALRAFKRRVLTYPNCSELLLDEFLREGLVIGGEEAA</sequence>
<organism evidence="11 12">
    <name type="scientific">Micractinium conductrix</name>
    <dbReference type="NCBI Taxonomy" id="554055"/>
    <lineage>
        <taxon>Eukaryota</taxon>
        <taxon>Viridiplantae</taxon>
        <taxon>Chlorophyta</taxon>
        <taxon>core chlorophytes</taxon>
        <taxon>Trebouxiophyceae</taxon>
        <taxon>Chlorellales</taxon>
        <taxon>Chlorellaceae</taxon>
        <taxon>Chlorella clade</taxon>
        <taxon>Micractinium</taxon>
    </lineage>
</organism>
<evidence type="ECO:0000256" key="3">
    <source>
        <dbReference type="ARBA" id="ARBA00022679"/>
    </source>
</evidence>
<keyword evidence="12" id="KW-1185">Reference proteome</keyword>
<feature type="compositionally biased region" description="Low complexity" evidence="9">
    <location>
        <begin position="217"/>
        <end position="226"/>
    </location>
</feature>
<dbReference type="EC" id="2.7.11.1" evidence="1"/>
<evidence type="ECO:0000256" key="4">
    <source>
        <dbReference type="ARBA" id="ARBA00022741"/>
    </source>
</evidence>
<evidence type="ECO:0000256" key="8">
    <source>
        <dbReference type="ARBA" id="ARBA00048679"/>
    </source>
</evidence>
<comment type="catalytic activity">
    <reaction evidence="8">
        <text>L-seryl-[protein] + ATP = O-phospho-L-seryl-[protein] + ADP + H(+)</text>
        <dbReference type="Rhea" id="RHEA:17989"/>
        <dbReference type="Rhea" id="RHEA-COMP:9863"/>
        <dbReference type="Rhea" id="RHEA-COMP:11604"/>
        <dbReference type="ChEBI" id="CHEBI:15378"/>
        <dbReference type="ChEBI" id="CHEBI:29999"/>
        <dbReference type="ChEBI" id="CHEBI:30616"/>
        <dbReference type="ChEBI" id="CHEBI:83421"/>
        <dbReference type="ChEBI" id="CHEBI:456216"/>
        <dbReference type="EC" id="2.7.11.1"/>
    </reaction>
</comment>
<evidence type="ECO:0000313" key="12">
    <source>
        <dbReference type="Proteomes" id="UP000239649"/>
    </source>
</evidence>
<dbReference type="GO" id="GO:0000278">
    <property type="term" value="P:mitotic cell cycle"/>
    <property type="evidence" value="ECO:0007669"/>
    <property type="project" value="TreeGrafter"/>
</dbReference>
<evidence type="ECO:0000256" key="7">
    <source>
        <dbReference type="ARBA" id="ARBA00047899"/>
    </source>
</evidence>
<dbReference type="EMBL" id="LHPF02000019">
    <property type="protein sequence ID" value="PSC70500.1"/>
    <property type="molecule type" value="Genomic_DNA"/>
</dbReference>
<dbReference type="GO" id="GO:0035556">
    <property type="term" value="P:intracellular signal transduction"/>
    <property type="evidence" value="ECO:0007669"/>
    <property type="project" value="TreeGrafter"/>
</dbReference>
<keyword evidence="5" id="KW-0418">Kinase</keyword>
<feature type="compositionally biased region" description="Low complexity" evidence="9">
    <location>
        <begin position="485"/>
        <end position="498"/>
    </location>
</feature>
<dbReference type="PANTHER" id="PTHR24419">
    <property type="entry name" value="INTERLEUKIN-1 RECEPTOR-ASSOCIATED KINASE"/>
    <property type="match status" value="1"/>
</dbReference>
<evidence type="ECO:0000256" key="5">
    <source>
        <dbReference type="ARBA" id="ARBA00022777"/>
    </source>
</evidence>
<name>A0A2P6V8T5_9CHLO</name>
<feature type="domain" description="Protein kinase" evidence="10">
    <location>
        <begin position="617"/>
        <end position="943"/>
    </location>
</feature>
<comment type="catalytic activity">
    <reaction evidence="7">
        <text>L-threonyl-[protein] + ATP = O-phospho-L-threonyl-[protein] + ADP + H(+)</text>
        <dbReference type="Rhea" id="RHEA:46608"/>
        <dbReference type="Rhea" id="RHEA-COMP:11060"/>
        <dbReference type="Rhea" id="RHEA-COMP:11605"/>
        <dbReference type="ChEBI" id="CHEBI:15378"/>
        <dbReference type="ChEBI" id="CHEBI:30013"/>
        <dbReference type="ChEBI" id="CHEBI:30616"/>
        <dbReference type="ChEBI" id="CHEBI:61977"/>
        <dbReference type="ChEBI" id="CHEBI:456216"/>
        <dbReference type="EC" id="2.7.11.1"/>
    </reaction>
</comment>
<feature type="region of interest" description="Disordered" evidence="9">
    <location>
        <begin position="204"/>
        <end position="242"/>
    </location>
</feature>
<dbReference type="SUPFAM" id="SSF56112">
    <property type="entry name" value="Protein kinase-like (PK-like)"/>
    <property type="match status" value="1"/>
</dbReference>
<evidence type="ECO:0000259" key="10">
    <source>
        <dbReference type="PROSITE" id="PS50011"/>
    </source>
</evidence>
<accession>A0A2P6V8T5</accession>
<dbReference type="SMART" id="SM01331">
    <property type="entry name" value="DUF3635"/>
    <property type="match status" value="1"/>
</dbReference>
<dbReference type="AlphaFoldDB" id="A0A2P6V8T5"/>
<comment type="caution">
    <text evidence="11">The sequence shown here is derived from an EMBL/GenBank/DDBJ whole genome shotgun (WGS) entry which is preliminary data.</text>
</comment>
<reference evidence="11 12" key="1">
    <citation type="journal article" date="2018" name="Plant J.">
        <title>Genome sequences of Chlorella sorokiniana UTEX 1602 and Micractinium conductrix SAG 241.80: implications to maltose excretion by a green alga.</title>
        <authorList>
            <person name="Arriola M.B."/>
            <person name="Velmurugan N."/>
            <person name="Zhang Y."/>
            <person name="Plunkett M.H."/>
            <person name="Hondzo H."/>
            <person name="Barney B.M."/>
        </authorList>
    </citation>
    <scope>NUCLEOTIDE SEQUENCE [LARGE SCALE GENOMIC DNA]</scope>
    <source>
        <strain evidence="11 12">SAG 241.80</strain>
    </source>
</reference>
<dbReference type="PANTHER" id="PTHR24419:SF18">
    <property type="entry name" value="SERINE_THREONINE-PROTEIN KINASE HASPIN"/>
    <property type="match status" value="1"/>
</dbReference>
<dbReference type="STRING" id="554055.A0A2P6V8T5"/>
<gene>
    <name evidence="11" type="ORF">C2E20_6083</name>
</gene>
<evidence type="ECO:0000256" key="1">
    <source>
        <dbReference type="ARBA" id="ARBA00012513"/>
    </source>
</evidence>
<dbReference type="PROSITE" id="PS50011">
    <property type="entry name" value="PROTEIN_KINASE_DOM"/>
    <property type="match status" value="1"/>
</dbReference>
<dbReference type="Proteomes" id="UP000239649">
    <property type="component" value="Unassembled WGS sequence"/>
</dbReference>
<evidence type="ECO:0000256" key="2">
    <source>
        <dbReference type="ARBA" id="ARBA00022527"/>
    </source>
</evidence>
<dbReference type="InterPro" id="IPR011009">
    <property type="entry name" value="Kinase-like_dom_sf"/>
</dbReference>
<keyword evidence="6" id="KW-0067">ATP-binding</keyword>
<protein>
    <recommendedName>
        <fullName evidence="1">non-specific serine/threonine protein kinase</fullName>
        <ecNumber evidence="1">2.7.11.1</ecNumber>
    </recommendedName>
</protein>
<dbReference type="GO" id="GO:0005634">
    <property type="term" value="C:nucleus"/>
    <property type="evidence" value="ECO:0007669"/>
    <property type="project" value="TreeGrafter"/>
</dbReference>
<dbReference type="GO" id="GO:0005737">
    <property type="term" value="C:cytoplasm"/>
    <property type="evidence" value="ECO:0007669"/>
    <property type="project" value="TreeGrafter"/>
</dbReference>
<dbReference type="InterPro" id="IPR024604">
    <property type="entry name" value="GSG2_C"/>
</dbReference>
<feature type="region of interest" description="Disordered" evidence="9">
    <location>
        <begin position="388"/>
        <end position="420"/>
    </location>
</feature>
<dbReference type="OrthoDB" id="21018at2759"/>
<feature type="compositionally biased region" description="Basic and acidic residues" evidence="9">
    <location>
        <begin position="233"/>
        <end position="242"/>
    </location>
</feature>
<proteinExistence type="predicted"/>
<evidence type="ECO:0000256" key="9">
    <source>
        <dbReference type="SAM" id="MobiDB-lite"/>
    </source>
</evidence>
<keyword evidence="4" id="KW-0547">Nucleotide-binding</keyword>
<dbReference type="GO" id="GO:0005524">
    <property type="term" value="F:ATP binding"/>
    <property type="evidence" value="ECO:0007669"/>
    <property type="project" value="UniProtKB-KW"/>
</dbReference>
<keyword evidence="2" id="KW-0723">Serine/threonine-protein kinase</keyword>
<dbReference type="Gene3D" id="3.30.200.20">
    <property type="entry name" value="Phosphorylase Kinase, domain 1"/>
    <property type="match status" value="1"/>
</dbReference>
<keyword evidence="3" id="KW-0808">Transferase</keyword>
<evidence type="ECO:0000256" key="6">
    <source>
        <dbReference type="ARBA" id="ARBA00022840"/>
    </source>
</evidence>
<dbReference type="Pfam" id="PF12330">
    <property type="entry name" value="Haspin_kinase"/>
    <property type="match status" value="1"/>
</dbReference>
<feature type="region of interest" description="Disordered" evidence="9">
    <location>
        <begin position="467"/>
        <end position="498"/>
    </location>
</feature>
<feature type="region of interest" description="Disordered" evidence="9">
    <location>
        <begin position="32"/>
        <end position="51"/>
    </location>
</feature>
<dbReference type="GO" id="GO:0072354">
    <property type="term" value="F:histone H3T3 kinase activity"/>
    <property type="evidence" value="ECO:0007669"/>
    <property type="project" value="TreeGrafter"/>
</dbReference>
<dbReference type="Gene3D" id="1.10.510.10">
    <property type="entry name" value="Transferase(Phosphotransferase) domain 1"/>
    <property type="match status" value="1"/>
</dbReference>
<evidence type="ECO:0000313" key="11">
    <source>
        <dbReference type="EMBL" id="PSC70500.1"/>
    </source>
</evidence>
<dbReference type="InterPro" id="IPR000719">
    <property type="entry name" value="Prot_kinase_dom"/>
</dbReference>